<evidence type="ECO:0000256" key="3">
    <source>
        <dbReference type="RuleBase" id="RU367036"/>
    </source>
</evidence>
<dbReference type="SUPFAM" id="SSF110857">
    <property type="entry name" value="Gamma-glutamyl cyclotransferase-like"/>
    <property type="match status" value="1"/>
</dbReference>
<dbReference type="Gene3D" id="3.10.490.10">
    <property type="entry name" value="Gamma-glutamyl cyclotransferase-like"/>
    <property type="match status" value="1"/>
</dbReference>
<proteinExistence type="inferred from homology"/>
<dbReference type="EMBL" id="JADWYS010000001">
    <property type="protein sequence ID" value="MBG9388542.1"/>
    <property type="molecule type" value="Genomic_DNA"/>
</dbReference>
<sequence>MSHLVFVFGTLKEGFPNFHINRGRRVAGEFQTTTAYPLYLVGERRSPWMLDDPNAGHCVRGQVFEVDAQALQALDALERVHEPDGYKRCSIRVRPVQGGPTLEAQAYLKDPAQFEPERETSTGPIPEYTLGHAATYQPRPTRKEVP</sequence>
<dbReference type="PANTHER" id="PTHR12510:SF4">
    <property type="entry name" value="GAMMA-GLUTAMYLAMINECYCLOTRANSFERASE"/>
    <property type="match status" value="1"/>
</dbReference>
<accession>A0A931H4W3</accession>
<dbReference type="GO" id="GO:0061929">
    <property type="term" value="F:gamma-glutamylaminecyclotransferase activity"/>
    <property type="evidence" value="ECO:0007669"/>
    <property type="project" value="InterPro"/>
</dbReference>
<feature type="active site" description="Proton acceptor" evidence="2">
    <location>
        <position position="78"/>
    </location>
</feature>
<gene>
    <name evidence="6" type="ORF">I5803_10975</name>
</gene>
<dbReference type="InterPro" id="IPR013024">
    <property type="entry name" value="GGCT-like"/>
</dbReference>
<feature type="region of interest" description="Disordered" evidence="4">
    <location>
        <begin position="110"/>
        <end position="146"/>
    </location>
</feature>
<protein>
    <recommendedName>
        <fullName evidence="3">Gamma-glutamylcyclotransferase family protein</fullName>
    </recommendedName>
</protein>
<evidence type="ECO:0000256" key="2">
    <source>
        <dbReference type="PIRSR" id="PIRSR639126-1"/>
    </source>
</evidence>
<reference evidence="6" key="1">
    <citation type="submission" date="2020-11" db="EMBL/GenBank/DDBJ databases">
        <title>Bacterial whole genome sequence for Caenimonas sp. DR4.4.</title>
        <authorList>
            <person name="Le V."/>
            <person name="Ko S.-R."/>
            <person name="Ahn C.-Y."/>
            <person name="Oh H.-M."/>
        </authorList>
    </citation>
    <scope>NUCLEOTIDE SEQUENCE</scope>
    <source>
        <strain evidence="6">DR4.4</strain>
    </source>
</reference>
<evidence type="ECO:0000259" key="5">
    <source>
        <dbReference type="Pfam" id="PF06094"/>
    </source>
</evidence>
<keyword evidence="7" id="KW-1185">Reference proteome</keyword>
<comment type="similarity">
    <text evidence="1 3">Belongs to the gamma-glutamylcyclotransferase family.</text>
</comment>
<evidence type="ECO:0000256" key="1">
    <source>
        <dbReference type="ARBA" id="ARBA00008861"/>
    </source>
</evidence>
<organism evidence="6 7">
    <name type="scientific">Caenimonas aquaedulcis</name>
    <dbReference type="NCBI Taxonomy" id="2793270"/>
    <lineage>
        <taxon>Bacteria</taxon>
        <taxon>Pseudomonadati</taxon>
        <taxon>Pseudomonadota</taxon>
        <taxon>Betaproteobacteria</taxon>
        <taxon>Burkholderiales</taxon>
        <taxon>Comamonadaceae</taxon>
        <taxon>Caenimonas</taxon>
    </lineage>
</organism>
<feature type="domain" description="Gamma-glutamylcyclotransferase AIG2-like" evidence="5">
    <location>
        <begin position="5"/>
        <end position="113"/>
    </location>
</feature>
<name>A0A931H4W3_9BURK</name>
<dbReference type="GO" id="GO:0005829">
    <property type="term" value="C:cytosol"/>
    <property type="evidence" value="ECO:0007669"/>
    <property type="project" value="TreeGrafter"/>
</dbReference>
<dbReference type="AlphaFoldDB" id="A0A931H4W3"/>
<evidence type="ECO:0000313" key="6">
    <source>
        <dbReference type="EMBL" id="MBG9388542.1"/>
    </source>
</evidence>
<evidence type="ECO:0000256" key="4">
    <source>
        <dbReference type="SAM" id="MobiDB-lite"/>
    </source>
</evidence>
<dbReference type="PANTHER" id="PTHR12510">
    <property type="entry name" value="TROPONIN C-AKIN-1 PROTEIN"/>
    <property type="match status" value="1"/>
</dbReference>
<dbReference type="InterPro" id="IPR009288">
    <property type="entry name" value="AIG2-like_dom"/>
</dbReference>
<dbReference type="InterPro" id="IPR039126">
    <property type="entry name" value="GGACT"/>
</dbReference>
<evidence type="ECO:0000313" key="7">
    <source>
        <dbReference type="Proteomes" id="UP000651050"/>
    </source>
</evidence>
<dbReference type="CDD" id="cd06661">
    <property type="entry name" value="GGCT_like"/>
    <property type="match status" value="1"/>
</dbReference>
<dbReference type="InterPro" id="IPR036568">
    <property type="entry name" value="GGCT-like_sf"/>
</dbReference>
<comment type="caution">
    <text evidence="6">The sequence shown here is derived from an EMBL/GenBank/DDBJ whole genome shotgun (WGS) entry which is preliminary data.</text>
</comment>
<dbReference type="Proteomes" id="UP000651050">
    <property type="component" value="Unassembled WGS sequence"/>
</dbReference>
<dbReference type="Pfam" id="PF06094">
    <property type="entry name" value="GGACT"/>
    <property type="match status" value="1"/>
</dbReference>